<gene>
    <name evidence="5" type="ORF">ACFSRY_03445</name>
</gene>
<evidence type="ECO:0000313" key="6">
    <source>
        <dbReference type="Proteomes" id="UP001597544"/>
    </source>
</evidence>
<dbReference type="InterPro" id="IPR013708">
    <property type="entry name" value="Shikimate_DH-bd_N"/>
</dbReference>
<evidence type="ECO:0000256" key="1">
    <source>
        <dbReference type="ARBA" id="ARBA00004871"/>
    </source>
</evidence>
<protein>
    <submittedName>
        <fullName evidence="5">Shikimate dehydrogenase family protein</fullName>
    </submittedName>
</protein>
<dbReference type="CDD" id="cd01065">
    <property type="entry name" value="NAD_bind_Shikimate_DH"/>
    <property type="match status" value="1"/>
</dbReference>
<dbReference type="EMBL" id="JBHULU010000004">
    <property type="protein sequence ID" value="MFD2512906.1"/>
    <property type="molecule type" value="Genomic_DNA"/>
</dbReference>
<sequence>MRKFGLIGKKLGHSFSKKYFSTKFEREGIKEASYDLYELEEIGRLKDLFQREPELAGLNVTIPYKQDVIPLLDELDEAATKIGAVNTIKIESGLTKGFNTDYIGFKATLEEFYPAADRGKALVLGTGGAAKAVFAALADMQVSYSVVSRSPVGDELRYEQITPKLLQVFNLIINTTPLGMAPNVDTFPVLPYTALTNKHYAYDLVYNPEQTLFLEKCASAGAKTMNGLPMLFAQAEAAWKIWNS</sequence>
<keyword evidence="3" id="KW-0028">Amino-acid biosynthesis</keyword>
<keyword evidence="3" id="KW-0057">Aromatic amino acid biosynthesis</keyword>
<evidence type="ECO:0000256" key="2">
    <source>
        <dbReference type="ARBA" id="ARBA00023002"/>
    </source>
</evidence>
<reference evidence="6" key="1">
    <citation type="journal article" date="2019" name="Int. J. Syst. Evol. Microbiol.">
        <title>The Global Catalogue of Microorganisms (GCM) 10K type strain sequencing project: providing services to taxonomists for standard genome sequencing and annotation.</title>
        <authorList>
            <consortium name="The Broad Institute Genomics Platform"/>
            <consortium name="The Broad Institute Genome Sequencing Center for Infectious Disease"/>
            <person name="Wu L."/>
            <person name="Ma J."/>
        </authorList>
    </citation>
    <scope>NUCLEOTIDE SEQUENCE [LARGE SCALE GENOMIC DNA]</scope>
    <source>
        <strain evidence="6">KCTC 42498</strain>
    </source>
</reference>
<dbReference type="PANTHER" id="PTHR21089:SF1">
    <property type="entry name" value="BIFUNCTIONAL 3-DEHYDROQUINATE DEHYDRATASE_SHIKIMATE DEHYDROGENASE, CHLOROPLASTIC"/>
    <property type="match status" value="1"/>
</dbReference>
<dbReference type="SUPFAM" id="SSF51735">
    <property type="entry name" value="NAD(P)-binding Rossmann-fold domains"/>
    <property type="match status" value="1"/>
</dbReference>
<comment type="pathway">
    <text evidence="1">Metabolic intermediate biosynthesis; chorismate biosynthesis; chorismate from D-erythrose 4-phosphate and phosphoenolpyruvate: step 4/7.</text>
</comment>
<organism evidence="5 6">
    <name type="scientific">Pontibacter locisalis</name>
    <dbReference type="NCBI Taxonomy" id="1719035"/>
    <lineage>
        <taxon>Bacteria</taxon>
        <taxon>Pseudomonadati</taxon>
        <taxon>Bacteroidota</taxon>
        <taxon>Cytophagia</taxon>
        <taxon>Cytophagales</taxon>
        <taxon>Hymenobacteraceae</taxon>
        <taxon>Pontibacter</taxon>
    </lineage>
</organism>
<name>A0ABW5IGX3_9BACT</name>
<dbReference type="Gene3D" id="3.40.50.720">
    <property type="entry name" value="NAD(P)-binding Rossmann-like Domain"/>
    <property type="match status" value="1"/>
</dbReference>
<dbReference type="SUPFAM" id="SSF53223">
    <property type="entry name" value="Aminoacid dehydrogenase-like, N-terminal domain"/>
    <property type="match status" value="1"/>
</dbReference>
<dbReference type="InterPro" id="IPR036291">
    <property type="entry name" value="NAD(P)-bd_dom_sf"/>
</dbReference>
<accession>A0ABW5IGX3</accession>
<keyword evidence="2" id="KW-0560">Oxidoreductase</keyword>
<keyword evidence="6" id="KW-1185">Reference proteome</keyword>
<dbReference type="PANTHER" id="PTHR21089">
    <property type="entry name" value="SHIKIMATE DEHYDROGENASE"/>
    <property type="match status" value="1"/>
</dbReference>
<dbReference type="Gene3D" id="3.40.50.10860">
    <property type="entry name" value="Leucine Dehydrogenase, chain A, domain 1"/>
    <property type="match status" value="1"/>
</dbReference>
<evidence type="ECO:0000313" key="5">
    <source>
        <dbReference type="EMBL" id="MFD2512906.1"/>
    </source>
</evidence>
<proteinExistence type="predicted"/>
<dbReference type="RefSeq" id="WP_377503366.1">
    <property type="nucleotide sequence ID" value="NZ_JBHULU010000004.1"/>
</dbReference>
<comment type="caution">
    <text evidence="5">The sequence shown here is derived from an EMBL/GenBank/DDBJ whole genome shotgun (WGS) entry which is preliminary data.</text>
</comment>
<evidence type="ECO:0000256" key="3">
    <source>
        <dbReference type="ARBA" id="ARBA00023141"/>
    </source>
</evidence>
<dbReference type="Pfam" id="PF08501">
    <property type="entry name" value="Shikimate_dh_N"/>
    <property type="match status" value="1"/>
</dbReference>
<feature type="domain" description="Shikimate dehydrogenase substrate binding N-terminal" evidence="4">
    <location>
        <begin position="6"/>
        <end position="88"/>
    </location>
</feature>
<dbReference type="Proteomes" id="UP001597544">
    <property type="component" value="Unassembled WGS sequence"/>
</dbReference>
<dbReference type="InterPro" id="IPR022893">
    <property type="entry name" value="Shikimate_DH_fam"/>
</dbReference>
<dbReference type="InterPro" id="IPR046346">
    <property type="entry name" value="Aminoacid_DH-like_N_sf"/>
</dbReference>
<evidence type="ECO:0000259" key="4">
    <source>
        <dbReference type="Pfam" id="PF08501"/>
    </source>
</evidence>